<dbReference type="GO" id="GO:0035804">
    <property type="term" value="F:structural constituent of egg coat"/>
    <property type="evidence" value="ECO:0007669"/>
    <property type="project" value="TreeGrafter"/>
</dbReference>
<dbReference type="EMBL" id="JBCEZU010000056">
    <property type="protein sequence ID" value="KAK9535517.1"/>
    <property type="molecule type" value="Genomic_DNA"/>
</dbReference>
<dbReference type="Gene3D" id="2.60.40.4100">
    <property type="entry name" value="Zona pellucida, ZP-C domain"/>
    <property type="match status" value="1"/>
</dbReference>
<feature type="domain" description="ZP" evidence="16">
    <location>
        <begin position="192"/>
        <end position="457"/>
    </location>
</feature>
<dbReference type="InterPro" id="IPR055355">
    <property type="entry name" value="ZP-C"/>
</dbReference>
<keyword evidence="4" id="KW-0272">Extracellular matrix</keyword>
<keyword evidence="6 14" id="KW-0812">Transmembrane</keyword>
<evidence type="ECO:0000256" key="9">
    <source>
        <dbReference type="ARBA" id="ARBA00023157"/>
    </source>
</evidence>
<dbReference type="Pfam" id="PF00100">
    <property type="entry name" value="Zona_pellucida"/>
    <property type="match status" value="1"/>
</dbReference>
<evidence type="ECO:0000256" key="1">
    <source>
        <dbReference type="ARBA" id="ARBA00004251"/>
    </source>
</evidence>
<evidence type="ECO:0000256" key="14">
    <source>
        <dbReference type="SAM" id="Phobius"/>
    </source>
</evidence>
<proteinExistence type="predicted"/>
<evidence type="ECO:0000256" key="15">
    <source>
        <dbReference type="SAM" id="SignalP"/>
    </source>
</evidence>
<gene>
    <name evidence="18" type="ORF">VZT92_007892</name>
</gene>
<dbReference type="SMART" id="SM00241">
    <property type="entry name" value="ZP"/>
    <property type="match status" value="1"/>
</dbReference>
<keyword evidence="19" id="KW-1185">Reference proteome</keyword>
<comment type="caution">
    <text evidence="13">Lacks conserved residue(s) required for the propagation of feature annotation.</text>
</comment>
<dbReference type="InterPro" id="IPR055356">
    <property type="entry name" value="ZP-N"/>
</dbReference>
<dbReference type="Gene3D" id="2.60.40.3210">
    <property type="entry name" value="Zona pellucida, ZP-N domain"/>
    <property type="match status" value="1"/>
</dbReference>
<evidence type="ECO:0000256" key="7">
    <source>
        <dbReference type="ARBA" id="ARBA00022989"/>
    </source>
</evidence>
<evidence type="ECO:0000256" key="4">
    <source>
        <dbReference type="ARBA" id="ARBA00022530"/>
    </source>
</evidence>
<dbReference type="InterPro" id="IPR042235">
    <property type="entry name" value="ZP-C_dom"/>
</dbReference>
<dbReference type="Pfam" id="PF23344">
    <property type="entry name" value="ZP-N"/>
    <property type="match status" value="1"/>
</dbReference>
<name>A0AAW1FKW1_ZOAVI</name>
<evidence type="ECO:0000256" key="8">
    <source>
        <dbReference type="ARBA" id="ARBA00023136"/>
    </source>
</evidence>
<reference evidence="18 19" key="1">
    <citation type="journal article" date="2024" name="Genome Biol. Evol.">
        <title>Chromosome-level genome assembly of the viviparous eelpout Zoarces viviparus.</title>
        <authorList>
            <person name="Fuhrmann N."/>
            <person name="Brasseur M.V."/>
            <person name="Bakowski C.E."/>
            <person name="Podsiadlowski L."/>
            <person name="Prost S."/>
            <person name="Krehenwinkel H."/>
            <person name="Mayer C."/>
        </authorList>
    </citation>
    <scope>NUCLEOTIDE SEQUENCE [LARGE SCALE GENOMIC DNA]</scope>
    <source>
        <strain evidence="18">NO-MEL_2022_Ind0_liver</strain>
    </source>
</reference>
<dbReference type="GO" id="GO:0032190">
    <property type="term" value="F:acrosin binding"/>
    <property type="evidence" value="ECO:0007669"/>
    <property type="project" value="TreeGrafter"/>
</dbReference>
<comment type="subcellular location">
    <subcellularLocation>
        <location evidence="1">Cell membrane</location>
        <topology evidence="1">Single-pass type I membrane protein</topology>
    </subcellularLocation>
    <subcellularLocation>
        <location evidence="12">Zona pellucida</location>
    </subcellularLocation>
</comment>
<keyword evidence="3" id="KW-0964">Secreted</keyword>
<dbReference type="InterPro" id="IPR001507">
    <property type="entry name" value="ZP_dom"/>
</dbReference>
<feature type="signal peptide" evidence="15">
    <location>
        <begin position="1"/>
        <end position="24"/>
    </location>
</feature>
<feature type="disulfide bond" evidence="13">
    <location>
        <begin position="152"/>
        <end position="178"/>
    </location>
</feature>
<dbReference type="GO" id="GO:0035805">
    <property type="term" value="C:egg coat"/>
    <property type="evidence" value="ECO:0007669"/>
    <property type="project" value="UniProtKB-SubCell"/>
</dbReference>
<protein>
    <recommendedName>
        <fullName evidence="20">Zona pellucida sperm-binding protein 4-like</fullName>
    </recommendedName>
</protein>
<evidence type="ECO:0000256" key="12">
    <source>
        <dbReference type="ARBA" id="ARBA00024183"/>
    </source>
</evidence>
<evidence type="ECO:0000256" key="3">
    <source>
        <dbReference type="ARBA" id="ARBA00022525"/>
    </source>
</evidence>
<comment type="caution">
    <text evidence="18">The sequence shown here is derived from an EMBL/GenBank/DDBJ whole genome shotgun (WGS) entry which is preliminary data.</text>
</comment>
<evidence type="ECO:0000256" key="11">
    <source>
        <dbReference type="ARBA" id="ARBA00023279"/>
    </source>
</evidence>
<dbReference type="InterPro" id="IPR000519">
    <property type="entry name" value="P_trefoil_dom"/>
</dbReference>
<evidence type="ECO:0008006" key="20">
    <source>
        <dbReference type="Google" id="ProtNLM"/>
    </source>
</evidence>
<dbReference type="AlphaFoldDB" id="A0AAW1FKW1"/>
<dbReference type="SUPFAM" id="SSF57492">
    <property type="entry name" value="Trefoil"/>
    <property type="match status" value="1"/>
</dbReference>
<dbReference type="PANTHER" id="PTHR23343">
    <property type="entry name" value="ZONA PELLUCIDA SPERM-BINDING PROTEIN"/>
    <property type="match status" value="1"/>
</dbReference>
<sequence>MISHRANRLLTTLVVAVVAQHCGCFSTVQVKKTPAQLAMPEVTCFSGRIRAVFGPQVKSNIHIKDMTGAVIPVLKSDESCGVSLGRGKNQNLSFLSRYDSCYARIKGSKVVIPLQVQLTGEGRWLRVNISCPLIKRQSERTRPTPTPSPGNCDTERALQLACGPRSISSNACYELRCCYDARASTCYYRPNACSLDGHLVFSVKSTDTDPPIDPSSLTVKGQPQCSPAATTPDTAIFKIAVTDCGAKMKVDGDVKIYEVKVEEPHMENTTKHSPLSVQVRCEYDSTHVKRAADLRSFFPVTNPPPAIALGTMRVQMRIAQDASFTSFFPEDQLPITFPLREAVYVEVSIAQPSPDPTLSLRIRDCFAYPASRHSAWMLLHDGCPNPLDNMRSSVPVGDQGKTTSHSQFRRFNVKTFAFLDPHTGHPSTEEIYFYCWVEICTNDVECAQPCAIVSSEDERRRREATSRSDQVQLVSLGPLLLGQNSTELEDDQCVKQKTMFQVTVFILSGVGAALVLILVFTLWLSGRKRQKAEAPQVIEVDKLPQ</sequence>
<dbReference type="GO" id="GO:0005886">
    <property type="term" value="C:plasma membrane"/>
    <property type="evidence" value="ECO:0007669"/>
    <property type="project" value="UniProtKB-SubCell"/>
</dbReference>
<dbReference type="InterPro" id="IPR051148">
    <property type="entry name" value="Zona_Pellucida_Domain_gp"/>
</dbReference>
<keyword evidence="8 14" id="KW-0472">Membrane</keyword>
<dbReference type="Proteomes" id="UP001488805">
    <property type="component" value="Unassembled WGS sequence"/>
</dbReference>
<organism evidence="18 19">
    <name type="scientific">Zoarces viviparus</name>
    <name type="common">Viviparous eelpout</name>
    <name type="synonym">Blennius viviparus</name>
    <dbReference type="NCBI Taxonomy" id="48416"/>
    <lineage>
        <taxon>Eukaryota</taxon>
        <taxon>Metazoa</taxon>
        <taxon>Chordata</taxon>
        <taxon>Craniata</taxon>
        <taxon>Vertebrata</taxon>
        <taxon>Euteleostomi</taxon>
        <taxon>Actinopterygii</taxon>
        <taxon>Neopterygii</taxon>
        <taxon>Teleostei</taxon>
        <taxon>Neoteleostei</taxon>
        <taxon>Acanthomorphata</taxon>
        <taxon>Eupercaria</taxon>
        <taxon>Perciformes</taxon>
        <taxon>Cottioidei</taxon>
        <taxon>Zoarcales</taxon>
        <taxon>Zoarcidae</taxon>
        <taxon>Zoarcinae</taxon>
        <taxon>Zoarces</taxon>
    </lineage>
</organism>
<feature type="disulfide bond" evidence="13">
    <location>
        <begin position="162"/>
        <end position="177"/>
    </location>
</feature>
<evidence type="ECO:0000313" key="18">
    <source>
        <dbReference type="EMBL" id="KAK9535517.1"/>
    </source>
</evidence>
<dbReference type="PROSITE" id="PS51034">
    <property type="entry name" value="ZP_2"/>
    <property type="match status" value="1"/>
</dbReference>
<dbReference type="PANTHER" id="PTHR23343:SF117">
    <property type="entry name" value="ZONA PELLUCIDA SPERM-BINDING PROTEIN 4-LIKE ISOFORM X1"/>
    <property type="match status" value="1"/>
</dbReference>
<evidence type="ECO:0000259" key="17">
    <source>
        <dbReference type="PROSITE" id="PS51448"/>
    </source>
</evidence>
<feature type="domain" description="P-type" evidence="17">
    <location>
        <begin position="150"/>
        <end position="190"/>
    </location>
</feature>
<keyword evidence="10" id="KW-0325">Glycoprotein</keyword>
<evidence type="ECO:0000256" key="6">
    <source>
        <dbReference type="ARBA" id="ARBA00022692"/>
    </source>
</evidence>
<keyword evidence="5" id="KW-0165">Cleavage on pair of basic residues</keyword>
<dbReference type="GO" id="GO:0060468">
    <property type="term" value="P:prevention of polyspermy"/>
    <property type="evidence" value="ECO:0007669"/>
    <property type="project" value="TreeGrafter"/>
</dbReference>
<keyword evidence="11" id="KW-0278">Fertilization</keyword>
<dbReference type="InterPro" id="IPR044913">
    <property type="entry name" value="P_trefoil_dom_sf"/>
</dbReference>
<keyword evidence="7 14" id="KW-1133">Transmembrane helix</keyword>
<evidence type="ECO:0000256" key="2">
    <source>
        <dbReference type="ARBA" id="ARBA00022475"/>
    </source>
</evidence>
<dbReference type="GO" id="GO:0007339">
    <property type="term" value="P:binding of sperm to zona pellucida"/>
    <property type="evidence" value="ECO:0007669"/>
    <property type="project" value="TreeGrafter"/>
</dbReference>
<accession>A0AAW1FKW1</accession>
<evidence type="ECO:0000256" key="5">
    <source>
        <dbReference type="ARBA" id="ARBA00022685"/>
    </source>
</evidence>
<evidence type="ECO:0000256" key="13">
    <source>
        <dbReference type="PROSITE-ProRule" id="PRU00779"/>
    </source>
</evidence>
<dbReference type="PROSITE" id="PS51448">
    <property type="entry name" value="P_TREFOIL_2"/>
    <property type="match status" value="1"/>
</dbReference>
<keyword evidence="15" id="KW-0732">Signal</keyword>
<keyword evidence="2" id="KW-1003">Cell membrane</keyword>
<keyword evidence="9 13" id="KW-1015">Disulfide bond</keyword>
<evidence type="ECO:0000259" key="16">
    <source>
        <dbReference type="PROSITE" id="PS51034"/>
    </source>
</evidence>
<feature type="chain" id="PRO_5043620718" description="Zona pellucida sperm-binding protein 4-like" evidence="15">
    <location>
        <begin position="25"/>
        <end position="545"/>
    </location>
</feature>
<feature type="transmembrane region" description="Helical" evidence="14">
    <location>
        <begin position="502"/>
        <end position="524"/>
    </location>
</feature>
<evidence type="ECO:0000313" key="19">
    <source>
        <dbReference type="Proteomes" id="UP001488805"/>
    </source>
</evidence>
<evidence type="ECO:0000256" key="10">
    <source>
        <dbReference type="ARBA" id="ARBA00023180"/>
    </source>
</evidence>